<dbReference type="AlphaFoldDB" id="A0A917T408"/>
<dbReference type="Proteomes" id="UP000655208">
    <property type="component" value="Unassembled WGS sequence"/>
</dbReference>
<sequence>MLASLRSRALVCALAMTTGTALGSCAEPRACSMVAGINGVAVAFDRSITGRVVNLQVCINETCQKGHDATASHGAFVGFPTLDGTAVKVAVSGDTASRTMHFGGSTTATPQAYEPNGPGCGTWWHVDVTVTRSRLVPTS</sequence>
<protein>
    <recommendedName>
        <fullName evidence="4">Lipoprotein</fullName>
    </recommendedName>
</protein>
<reference evidence="2" key="2">
    <citation type="submission" date="2020-09" db="EMBL/GenBank/DDBJ databases">
        <authorList>
            <person name="Sun Q."/>
            <person name="Zhou Y."/>
        </authorList>
    </citation>
    <scope>NUCLEOTIDE SEQUENCE</scope>
    <source>
        <strain evidence="2">CGMCC 4.7308</strain>
    </source>
</reference>
<reference evidence="2" key="1">
    <citation type="journal article" date="2014" name="Int. J. Syst. Evol. Microbiol.">
        <title>Complete genome sequence of Corynebacterium casei LMG S-19264T (=DSM 44701T), isolated from a smear-ripened cheese.</title>
        <authorList>
            <consortium name="US DOE Joint Genome Institute (JGI-PGF)"/>
            <person name="Walter F."/>
            <person name="Albersmeier A."/>
            <person name="Kalinowski J."/>
            <person name="Ruckert C."/>
        </authorList>
    </citation>
    <scope>NUCLEOTIDE SEQUENCE</scope>
    <source>
        <strain evidence="2">CGMCC 4.7308</strain>
    </source>
</reference>
<dbReference type="RefSeq" id="WP_188943211.1">
    <property type="nucleotide sequence ID" value="NZ_BMNA01000007.1"/>
</dbReference>
<name>A0A917T408_9ACTN</name>
<feature type="signal peptide" evidence="1">
    <location>
        <begin position="1"/>
        <end position="23"/>
    </location>
</feature>
<accession>A0A917T408</accession>
<evidence type="ECO:0000313" key="2">
    <source>
        <dbReference type="EMBL" id="GGM09484.1"/>
    </source>
</evidence>
<evidence type="ECO:0008006" key="4">
    <source>
        <dbReference type="Google" id="ProtNLM"/>
    </source>
</evidence>
<keyword evidence="1" id="KW-0732">Signal</keyword>
<proteinExistence type="predicted"/>
<gene>
    <name evidence="2" type="ORF">GCM10011594_31670</name>
</gene>
<organism evidence="2 3">
    <name type="scientific">Nakamurella endophytica</name>
    <dbReference type="NCBI Taxonomy" id="1748367"/>
    <lineage>
        <taxon>Bacteria</taxon>
        <taxon>Bacillati</taxon>
        <taxon>Actinomycetota</taxon>
        <taxon>Actinomycetes</taxon>
        <taxon>Nakamurellales</taxon>
        <taxon>Nakamurellaceae</taxon>
        <taxon>Nakamurella</taxon>
    </lineage>
</organism>
<evidence type="ECO:0000313" key="3">
    <source>
        <dbReference type="Proteomes" id="UP000655208"/>
    </source>
</evidence>
<feature type="chain" id="PRO_5037241364" description="Lipoprotein" evidence="1">
    <location>
        <begin position="24"/>
        <end position="139"/>
    </location>
</feature>
<dbReference type="PROSITE" id="PS51257">
    <property type="entry name" value="PROKAR_LIPOPROTEIN"/>
    <property type="match status" value="1"/>
</dbReference>
<keyword evidence="3" id="KW-1185">Reference proteome</keyword>
<comment type="caution">
    <text evidence="2">The sequence shown here is derived from an EMBL/GenBank/DDBJ whole genome shotgun (WGS) entry which is preliminary data.</text>
</comment>
<dbReference type="EMBL" id="BMNA01000007">
    <property type="protein sequence ID" value="GGM09484.1"/>
    <property type="molecule type" value="Genomic_DNA"/>
</dbReference>
<evidence type="ECO:0000256" key="1">
    <source>
        <dbReference type="SAM" id="SignalP"/>
    </source>
</evidence>